<protein>
    <submittedName>
        <fullName evidence="2">Homoserine dehydrogenase</fullName>
    </submittedName>
</protein>
<dbReference type="EMBL" id="BGZN01000105">
    <property type="protein sequence ID" value="GBR74915.1"/>
    <property type="molecule type" value="Genomic_DNA"/>
</dbReference>
<reference evidence="2 3" key="1">
    <citation type="journal article" date="2019" name="ISME J.">
        <title>Genome analyses of uncultured TG2/ZB3 bacteria in 'Margulisbacteria' specifically attached to ectosymbiotic spirochetes of protists in the termite gut.</title>
        <authorList>
            <person name="Utami Y.D."/>
            <person name="Kuwahara H."/>
            <person name="Igai K."/>
            <person name="Murakami T."/>
            <person name="Sugaya K."/>
            <person name="Morikawa T."/>
            <person name="Nagura Y."/>
            <person name="Yuki M."/>
            <person name="Deevong P."/>
            <person name="Inoue T."/>
            <person name="Kihara K."/>
            <person name="Lo N."/>
            <person name="Yamada A."/>
            <person name="Ohkuma M."/>
            <person name="Hongoh Y."/>
        </authorList>
    </citation>
    <scope>NUCLEOTIDE SEQUENCE [LARGE SCALE GENOMIC DNA]</scope>
    <source>
        <strain evidence="2">NkOx7-01</strain>
    </source>
</reference>
<dbReference type="InterPro" id="IPR045865">
    <property type="entry name" value="ACT-like_dom_sf"/>
</dbReference>
<keyword evidence="3" id="KW-1185">Reference proteome</keyword>
<evidence type="ECO:0000259" key="1">
    <source>
        <dbReference type="PROSITE" id="PS51671"/>
    </source>
</evidence>
<feature type="domain" description="ACT" evidence="1">
    <location>
        <begin position="31"/>
        <end position="104"/>
    </location>
</feature>
<proteinExistence type="predicted"/>
<dbReference type="Proteomes" id="UP000269352">
    <property type="component" value="Unassembled WGS sequence"/>
</dbReference>
<feature type="non-terminal residue" evidence="2">
    <location>
        <position position="1"/>
    </location>
</feature>
<evidence type="ECO:0000313" key="3">
    <source>
        <dbReference type="Proteomes" id="UP000269352"/>
    </source>
</evidence>
<comment type="caution">
    <text evidence="2">The sequence shown here is derived from an EMBL/GenBank/DDBJ whole genome shotgun (WGS) entry which is preliminary data.</text>
</comment>
<dbReference type="AlphaFoldDB" id="A0A388TFQ0"/>
<dbReference type="Pfam" id="PF01842">
    <property type="entry name" value="ACT"/>
    <property type="match status" value="1"/>
</dbReference>
<dbReference type="SUPFAM" id="SSF55021">
    <property type="entry name" value="ACT-like"/>
    <property type="match status" value="1"/>
</dbReference>
<gene>
    <name evidence="2" type="primary">hom</name>
    <name evidence="2" type="ORF">NO1_2005</name>
</gene>
<organism evidence="2 3">
    <name type="scientific">Termititenax aidoneus</name>
    <dbReference type="NCBI Taxonomy" id="2218524"/>
    <lineage>
        <taxon>Bacteria</taxon>
        <taxon>Bacillati</taxon>
        <taxon>Candidatus Margulisiibacteriota</taxon>
        <taxon>Candidatus Termititenacia</taxon>
        <taxon>Candidatus Termititenacales</taxon>
        <taxon>Candidatus Termititenacaceae</taxon>
        <taxon>Candidatus Termititenax</taxon>
    </lineage>
</organism>
<dbReference type="CDD" id="cd04881">
    <property type="entry name" value="ACT_HSDH-Hom"/>
    <property type="match status" value="1"/>
</dbReference>
<evidence type="ECO:0000313" key="2">
    <source>
        <dbReference type="EMBL" id="GBR74915.1"/>
    </source>
</evidence>
<sequence length="107" mass="11642">LHDTGDTSPALHFNFTRKKILPIGSITSEYFIRLKVKDEPGVLAAVSRICVGNKVSIKAVQQKDADSVANLVIITHLVQEAPLQRAVRQISALKQVLEVSSVIRAGL</sequence>
<dbReference type="InterPro" id="IPR002912">
    <property type="entry name" value="ACT_dom"/>
</dbReference>
<name>A0A388TFQ0_TERA1</name>
<dbReference type="PROSITE" id="PS51671">
    <property type="entry name" value="ACT"/>
    <property type="match status" value="1"/>
</dbReference>
<dbReference type="Gene3D" id="3.30.70.260">
    <property type="match status" value="1"/>
</dbReference>
<accession>A0A388TFQ0</accession>